<proteinExistence type="predicted"/>
<protein>
    <submittedName>
        <fullName evidence="1">Uncharacterized protein</fullName>
    </submittedName>
</protein>
<gene>
    <name evidence="1" type="ORF">CSSPJE1EN2_LOCUS24195</name>
</gene>
<evidence type="ECO:0000313" key="1">
    <source>
        <dbReference type="EMBL" id="CAK9882944.1"/>
    </source>
</evidence>
<dbReference type="EMBL" id="OZ023710">
    <property type="protein sequence ID" value="CAK9882944.1"/>
    <property type="molecule type" value="Genomic_DNA"/>
</dbReference>
<evidence type="ECO:0000313" key="2">
    <source>
        <dbReference type="Proteomes" id="UP001497522"/>
    </source>
</evidence>
<reference evidence="1" key="1">
    <citation type="submission" date="2024-03" db="EMBL/GenBank/DDBJ databases">
        <authorList>
            <consortium name="ELIXIR-Norway"/>
            <consortium name="Elixir Norway"/>
        </authorList>
    </citation>
    <scope>NUCLEOTIDE SEQUENCE</scope>
</reference>
<dbReference type="PANTHER" id="PTHR45005:SF2">
    <property type="entry name" value="PROTEIN HLB1"/>
    <property type="match status" value="1"/>
</dbReference>
<dbReference type="Proteomes" id="UP001497522">
    <property type="component" value="Chromosome 9"/>
</dbReference>
<organism evidence="1 2">
    <name type="scientific">Sphagnum jensenii</name>
    <dbReference type="NCBI Taxonomy" id="128206"/>
    <lineage>
        <taxon>Eukaryota</taxon>
        <taxon>Viridiplantae</taxon>
        <taxon>Streptophyta</taxon>
        <taxon>Embryophyta</taxon>
        <taxon>Bryophyta</taxon>
        <taxon>Sphagnophytina</taxon>
        <taxon>Sphagnopsida</taxon>
        <taxon>Sphagnales</taxon>
        <taxon>Sphagnaceae</taxon>
        <taxon>Sphagnum</taxon>
    </lineage>
</organism>
<dbReference type="InterPro" id="IPR053277">
    <property type="entry name" value="Endomembrane_traffic_mod"/>
</dbReference>
<keyword evidence="2" id="KW-1185">Reference proteome</keyword>
<name>A0ABP1C2C5_9BRYO</name>
<dbReference type="PANTHER" id="PTHR45005">
    <property type="match status" value="1"/>
</dbReference>
<accession>A0ABP1C2C5</accession>
<sequence length="171" mass="19612">MQYGDINIDIEEMEQYLGFDPANENVTKHVLPRVNLASTLMAGKEFAVNQHDVDLLHLWHKALNNWGLALQVYRGALCLVHSMLPLPYIKAGWLKISPPGKLLAPHCDWMLLWFVLDHESLYELGFLKIMHYVVSQMEKVDWKSLAHNYSSVVYMQKVAPPICQQGPPCLE</sequence>